<organism evidence="10 11">
    <name type="scientific">Lecanosticta acicola</name>
    <dbReference type="NCBI Taxonomy" id="111012"/>
    <lineage>
        <taxon>Eukaryota</taxon>
        <taxon>Fungi</taxon>
        <taxon>Dikarya</taxon>
        <taxon>Ascomycota</taxon>
        <taxon>Pezizomycotina</taxon>
        <taxon>Dothideomycetes</taxon>
        <taxon>Dothideomycetidae</taxon>
        <taxon>Mycosphaerellales</taxon>
        <taxon>Mycosphaerellaceae</taxon>
        <taxon>Lecanosticta</taxon>
    </lineage>
</organism>
<accession>A0AAI8YYR0</accession>
<evidence type="ECO:0000256" key="7">
    <source>
        <dbReference type="ARBA" id="ARBA00023242"/>
    </source>
</evidence>
<keyword evidence="7 9" id="KW-0539">Nucleus</keyword>
<dbReference type="Pfam" id="PF08689">
    <property type="entry name" value="Med5"/>
    <property type="match status" value="1"/>
</dbReference>
<dbReference type="EMBL" id="CAVMBE010000024">
    <property type="protein sequence ID" value="CAK4010988.1"/>
    <property type="molecule type" value="Genomic_DNA"/>
</dbReference>
<sequence length="1018" mass="112723">MPYLDDSPPRGDTAKIWQKFIKHSILRRLRPAQLTSAIKELQSKHRAKPKEIAELLMRFRARPGGLDEPLLFRYAELLVREKYITSSDLLLALLQNSGYGERKAYNNVTRRTGMPSCEEQIFTLLMQHHAHTGIPTAALELQNIIFAIWRWMKAVCGYEMGKQLETGGMHTLDAYYMGMYEALGNLAVIVLGNQSIRVLAKQKWWKEKRALVVTEMRNYDTHVLQWMNSQRGGQLNTLTSMLPFIELDEKGRPKFTNDQILASVSEVASVNSRAGLFIWLDAALVALPSTQDPILLSHLQARYPGDPQSMMVDLMAAAFDVLTNAILRKESRQDVKVARSFLCNKVPVVMAMLSGNMPPGTADTCIQMALVPGGMISMDPLPPITAGANEVRENLKQTRLDFLQACALHGLTSENTISGIIQGSVTLPRVIKQNKDTLVAQCTNNISRFEAILEDVEAMQGNAAAISGCVFETVNNLCMSKDTMSLKSACNALLKKIPRMDIILQYGEPRMLLSPLCTLLSDWMHDQDQSEFTPQYEEFASILLLTLALIHRYDLELSELGLMGNFFLGGILDDFSKPNAPNELSPEQSAQLGKWVEGLFTVDDNGETSGISDEVMRHCAPQAFYRLVPTLFQHSVLACKSNAMKMKAFKGGLELLLEPFLIPSLVLGLKWLAQHSWEDHGDADVLLQALDKLLKPSSSSEETKAMHRAVLSIVATPLFASLQELHRKRPDKKQATALSDLLKPYVGQQRSLSCSKSEMDDWLQQDSDISSHIQRSARDLTVWGAHTSNPPNPPPKFTYKEFASAQQILEHGKLLDAVLDDLKRSANLPVALDVWISMICAPTVQRANSPASNFQNSVRLTGSNISGLLEKPRAEAEALVRLGRRVEAQITVAQMPPISMPLQMEDQATADQLIQDMGLDLTGNEAATNGDGGLNQHSDLAGLDQALDLTNPSDQEIADMAANAGTMNFDEIAMNMGQVSQSSQQMSGQDDDDIFADLNDMEGMGDMGMDDLEDFNFG</sequence>
<evidence type="ECO:0000313" key="11">
    <source>
        <dbReference type="Proteomes" id="UP001296104"/>
    </source>
</evidence>
<keyword evidence="4 9" id="KW-0805">Transcription regulation</keyword>
<evidence type="ECO:0000313" key="10">
    <source>
        <dbReference type="EMBL" id="CAK4010988.1"/>
    </source>
</evidence>
<comment type="subcellular location">
    <subcellularLocation>
        <location evidence="1 9">Nucleus</location>
    </subcellularLocation>
</comment>
<comment type="function">
    <text evidence="9">Component of the Mediator complex, a coactivator involved in the regulated transcription of nearly all RNA polymerase II-dependent genes. Mediator functions as a bridge to convey information from gene-specific regulatory proteins to the basal RNA polymerase II transcription machinery. Mediator is recruited to promoters by direct interactions with regulatory proteins and serves as a scaffold for the assembly of a functional preinitiation complex with RNA polymerase II and the general transcription factors.</text>
</comment>
<proteinExistence type="inferred from homology"/>
<keyword evidence="5 9" id="KW-0010">Activator</keyword>
<comment type="caution">
    <text evidence="10">The sequence shown here is derived from an EMBL/GenBank/DDBJ whole genome shotgun (WGS) entry which is preliminary data.</text>
</comment>
<comment type="similarity">
    <text evidence="2 9">Belongs to the Mediator complex subunit 5 family.</text>
</comment>
<dbReference type="GO" id="GO:0006357">
    <property type="term" value="P:regulation of transcription by RNA polymerase II"/>
    <property type="evidence" value="ECO:0007669"/>
    <property type="project" value="InterPro"/>
</dbReference>
<evidence type="ECO:0000256" key="3">
    <source>
        <dbReference type="ARBA" id="ARBA00020628"/>
    </source>
</evidence>
<dbReference type="AlphaFoldDB" id="A0AAI8YYR0"/>
<reference evidence="10" key="1">
    <citation type="submission" date="2023-11" db="EMBL/GenBank/DDBJ databases">
        <authorList>
            <person name="Alioto T."/>
            <person name="Alioto T."/>
            <person name="Gomez Garrido J."/>
        </authorList>
    </citation>
    <scope>NUCLEOTIDE SEQUENCE</scope>
</reference>
<evidence type="ECO:0000256" key="8">
    <source>
        <dbReference type="ARBA" id="ARBA00031256"/>
    </source>
</evidence>
<dbReference type="GO" id="GO:0016592">
    <property type="term" value="C:mediator complex"/>
    <property type="evidence" value="ECO:0007669"/>
    <property type="project" value="InterPro"/>
</dbReference>
<evidence type="ECO:0000256" key="6">
    <source>
        <dbReference type="ARBA" id="ARBA00023163"/>
    </source>
</evidence>
<gene>
    <name evidence="9" type="primary">MED5</name>
    <name evidence="10" type="ORF">LECACI_7A004436</name>
</gene>
<protein>
    <recommendedName>
        <fullName evidence="3 9">Mediator of RNA polymerase II transcription subunit 5</fullName>
    </recommendedName>
    <alternativeName>
        <fullName evidence="8 9">Mediator complex subunit 5</fullName>
    </alternativeName>
</protein>
<evidence type="ECO:0000256" key="9">
    <source>
        <dbReference type="RuleBase" id="RU364142"/>
    </source>
</evidence>
<dbReference type="InterPro" id="IPR014801">
    <property type="entry name" value="Mediator_Med5_fun"/>
</dbReference>
<evidence type="ECO:0000256" key="4">
    <source>
        <dbReference type="ARBA" id="ARBA00023015"/>
    </source>
</evidence>
<name>A0AAI8YYR0_9PEZI</name>
<dbReference type="PANTHER" id="PTHR35784">
    <property type="entry name" value="MEDIATOR OF RNA POLYMERASE II TRANSCRIPTION SUBUNIT 5"/>
    <property type="match status" value="1"/>
</dbReference>
<evidence type="ECO:0000256" key="2">
    <source>
        <dbReference type="ARBA" id="ARBA00008782"/>
    </source>
</evidence>
<evidence type="ECO:0000256" key="5">
    <source>
        <dbReference type="ARBA" id="ARBA00023159"/>
    </source>
</evidence>
<dbReference type="GO" id="GO:0003712">
    <property type="term" value="F:transcription coregulator activity"/>
    <property type="evidence" value="ECO:0007669"/>
    <property type="project" value="InterPro"/>
</dbReference>
<dbReference type="PANTHER" id="PTHR35784:SF1">
    <property type="entry name" value="MEDIATOR OF RNA POLYMERASE II TRANSCRIPTION SUBUNIT 5"/>
    <property type="match status" value="1"/>
</dbReference>
<evidence type="ECO:0000256" key="1">
    <source>
        <dbReference type="ARBA" id="ARBA00004123"/>
    </source>
</evidence>
<comment type="subunit">
    <text evidence="9">Component of the Mediator complex.</text>
</comment>
<dbReference type="Proteomes" id="UP001296104">
    <property type="component" value="Unassembled WGS sequence"/>
</dbReference>
<keyword evidence="11" id="KW-1185">Reference proteome</keyword>
<keyword evidence="6 9" id="KW-0804">Transcription</keyword>